<feature type="compositionally biased region" description="Basic and acidic residues" evidence="1">
    <location>
        <begin position="253"/>
        <end position="287"/>
    </location>
</feature>
<feature type="region of interest" description="Disordered" evidence="1">
    <location>
        <begin position="197"/>
        <end position="304"/>
    </location>
</feature>
<evidence type="ECO:0000313" key="2">
    <source>
        <dbReference type="EMBL" id="ELW69816.1"/>
    </source>
</evidence>
<accession>L9L418</accession>
<dbReference type="GO" id="GO:0045503">
    <property type="term" value="F:dynein light chain binding"/>
    <property type="evidence" value="ECO:0007669"/>
    <property type="project" value="InterPro"/>
</dbReference>
<dbReference type="AlphaFoldDB" id="L9L418"/>
<keyword evidence="3" id="KW-1185">Reference proteome</keyword>
<gene>
    <name evidence="2" type="ORF">TREES_T100017661</name>
</gene>
<dbReference type="STRING" id="246437.L9L418"/>
<dbReference type="InParanoid" id="L9L418"/>
<organism evidence="2 3">
    <name type="scientific">Tupaia chinensis</name>
    <name type="common">Chinese tree shrew</name>
    <name type="synonym">Tupaia belangeri chinensis</name>
    <dbReference type="NCBI Taxonomy" id="246437"/>
    <lineage>
        <taxon>Eukaryota</taxon>
        <taxon>Metazoa</taxon>
        <taxon>Chordata</taxon>
        <taxon>Craniata</taxon>
        <taxon>Vertebrata</taxon>
        <taxon>Euteleostomi</taxon>
        <taxon>Mammalia</taxon>
        <taxon>Eutheria</taxon>
        <taxon>Euarchontoglires</taxon>
        <taxon>Scandentia</taxon>
        <taxon>Tupaiidae</taxon>
        <taxon>Tupaia</taxon>
    </lineage>
</organism>
<dbReference type="GO" id="GO:0045504">
    <property type="term" value="F:dynein heavy chain binding"/>
    <property type="evidence" value="ECO:0007669"/>
    <property type="project" value="InterPro"/>
</dbReference>
<feature type="region of interest" description="Disordered" evidence="1">
    <location>
        <begin position="1"/>
        <end position="122"/>
    </location>
</feature>
<dbReference type="PANTHER" id="PTHR16022:SF0">
    <property type="entry name" value="CYTOPLASMIC DYNEIN 2 INTERMEDIATE CHAIN 1"/>
    <property type="match status" value="1"/>
</dbReference>
<dbReference type="EMBL" id="KB320521">
    <property type="protein sequence ID" value="ELW69816.1"/>
    <property type="molecule type" value="Genomic_DNA"/>
</dbReference>
<feature type="compositionally biased region" description="Basic and acidic residues" evidence="1">
    <location>
        <begin position="223"/>
        <end position="246"/>
    </location>
</feature>
<evidence type="ECO:0000256" key="1">
    <source>
        <dbReference type="SAM" id="MobiDB-lite"/>
    </source>
</evidence>
<name>L9L418_TUPCH</name>
<protein>
    <submittedName>
        <fullName evidence="2">WD repeat-containing protein 60</fullName>
    </submittedName>
</protein>
<sequence length="631" mass="68736">MNLNQLTGVRAVPSGAPKEGKRHRERKPPKGLEADLLEYVERRQRDPDQAAQRDGPPAQESPRGERGTQKERKKDTRERDKERLRERHREQDAEKSHSRGKDREKDKERRARTEELRQTTAYHNLLGWEARAQFLGSKSRSVSGADQCEGSILQCRWCQQSLRGAAARSLRSGGPRKERGAAVRAVCVSHGPRLEVAVRRHPGRPAAVLSPEEGVGRHHRPREPRGESRRREKSGARARREQHPGEESAISGREGEDRPGGRRHAEGLHGEDERHRGHAGKERPPKAEHRRRGSQPCGGTGPQAVLERIGSGFVPCKPLRDLVTRRPRGIAVNTTGRTVQGGPVHSALRTPSDLTGGRGLAGGLLWAQGGTCITVRLPGVSAQWVHCSPGPATHRTRGGPSHGMCGSRVITATVAGCLTAVGPYRAGCRELVHEPHGLTVPWTCVIVELISVDGVTAVLDRLDVCLLDAVRCPAPRAHSVLARGVTCPFQSSMAYTVHDEGFAHLKDYEDDFEVCDGDNDGSNSEPECRDKMGELPLAQKKEVQEVQRAIDAENERIGGLSLKLFQKQSPVDGERESGTVQTTASHGGLAPHVRTAGPLRVAVLEPQSFTPNPGAEVAVSAAGPARVLSPR</sequence>
<reference evidence="3" key="2">
    <citation type="journal article" date="2013" name="Nat. Commun.">
        <title>Genome of the Chinese tree shrew.</title>
        <authorList>
            <person name="Fan Y."/>
            <person name="Huang Z.Y."/>
            <person name="Cao C.C."/>
            <person name="Chen C.S."/>
            <person name="Chen Y.X."/>
            <person name="Fan D.D."/>
            <person name="He J."/>
            <person name="Hou H.L."/>
            <person name="Hu L."/>
            <person name="Hu X.T."/>
            <person name="Jiang X.T."/>
            <person name="Lai R."/>
            <person name="Lang Y.S."/>
            <person name="Liang B."/>
            <person name="Liao S.G."/>
            <person name="Mu D."/>
            <person name="Ma Y.Y."/>
            <person name="Niu Y.Y."/>
            <person name="Sun X.Q."/>
            <person name="Xia J.Q."/>
            <person name="Xiao J."/>
            <person name="Xiong Z.Q."/>
            <person name="Xu L."/>
            <person name="Yang L."/>
            <person name="Zhang Y."/>
            <person name="Zhao W."/>
            <person name="Zhao X.D."/>
            <person name="Zheng Y.T."/>
            <person name="Zhou J.M."/>
            <person name="Zhu Y.B."/>
            <person name="Zhang G.J."/>
            <person name="Wang J."/>
            <person name="Yao Y.G."/>
        </authorList>
    </citation>
    <scope>NUCLEOTIDE SEQUENCE [LARGE SCALE GENOMIC DNA]</scope>
</reference>
<dbReference type="InterPro" id="IPR042505">
    <property type="entry name" value="DYNC2I1"/>
</dbReference>
<dbReference type="GO" id="GO:0042073">
    <property type="term" value="P:intraciliary transport"/>
    <property type="evidence" value="ECO:0007669"/>
    <property type="project" value="InterPro"/>
</dbReference>
<reference evidence="3" key="1">
    <citation type="submission" date="2012-07" db="EMBL/GenBank/DDBJ databases">
        <title>Genome of the Chinese tree shrew, a rising model animal genetically related to primates.</title>
        <authorList>
            <person name="Zhang G."/>
            <person name="Fan Y."/>
            <person name="Yao Y."/>
            <person name="Huang Z."/>
        </authorList>
    </citation>
    <scope>NUCLEOTIDE SEQUENCE [LARGE SCALE GENOMIC DNA]</scope>
</reference>
<proteinExistence type="predicted"/>
<feature type="compositionally biased region" description="Basic and acidic residues" evidence="1">
    <location>
        <begin position="28"/>
        <end position="48"/>
    </location>
</feature>
<dbReference type="GO" id="GO:0005868">
    <property type="term" value="C:cytoplasmic dynein complex"/>
    <property type="evidence" value="ECO:0007669"/>
    <property type="project" value="InterPro"/>
</dbReference>
<dbReference type="PANTHER" id="PTHR16022">
    <property type="entry name" value="WD REPEAT DOMAIN 60"/>
    <property type="match status" value="1"/>
</dbReference>
<dbReference type="Proteomes" id="UP000011518">
    <property type="component" value="Unassembled WGS sequence"/>
</dbReference>
<dbReference type="eggNOG" id="KOG1587">
    <property type="taxonomic scope" value="Eukaryota"/>
</dbReference>
<evidence type="ECO:0000313" key="3">
    <source>
        <dbReference type="Proteomes" id="UP000011518"/>
    </source>
</evidence>
<feature type="region of interest" description="Disordered" evidence="1">
    <location>
        <begin position="568"/>
        <end position="592"/>
    </location>
</feature>
<dbReference type="GO" id="GO:0005929">
    <property type="term" value="C:cilium"/>
    <property type="evidence" value="ECO:0007669"/>
    <property type="project" value="GOC"/>
</dbReference>
<feature type="compositionally biased region" description="Basic and acidic residues" evidence="1">
    <location>
        <begin position="62"/>
        <end position="117"/>
    </location>
</feature>